<protein>
    <recommendedName>
        <fullName evidence="3">ribonuclease H</fullName>
        <ecNumber evidence="3">3.1.26.4</ecNumber>
    </recommendedName>
</protein>
<dbReference type="GO" id="GO:0043137">
    <property type="term" value="P:DNA replication, removal of RNA primer"/>
    <property type="evidence" value="ECO:0007669"/>
    <property type="project" value="TreeGrafter"/>
</dbReference>
<feature type="domain" description="RNase H type-1" evidence="8">
    <location>
        <begin position="32"/>
        <end position="162"/>
    </location>
</feature>
<dbReference type="InterPro" id="IPR036397">
    <property type="entry name" value="RNaseH_sf"/>
</dbReference>
<comment type="catalytic activity">
    <reaction evidence="1">
        <text>Endonucleolytic cleavage to 5'-phosphomonoester.</text>
        <dbReference type="EC" id="3.1.26.4"/>
    </reaction>
</comment>
<dbReference type="InterPro" id="IPR012337">
    <property type="entry name" value="RNaseH-like_sf"/>
</dbReference>
<keyword evidence="5" id="KW-0479">Metal-binding</keyword>
<comment type="caution">
    <text evidence="9">The sequence shown here is derived from an EMBL/GenBank/DDBJ whole genome shotgun (WGS) entry which is preliminary data.</text>
</comment>
<dbReference type="CDD" id="cd09276">
    <property type="entry name" value="Rnase_HI_RT_non_LTR"/>
    <property type="match status" value="1"/>
</dbReference>
<evidence type="ECO:0000256" key="4">
    <source>
        <dbReference type="ARBA" id="ARBA00022722"/>
    </source>
</evidence>
<dbReference type="Proteomes" id="UP000838756">
    <property type="component" value="Unassembled WGS sequence"/>
</dbReference>
<dbReference type="InterPro" id="IPR050092">
    <property type="entry name" value="RNase_H"/>
</dbReference>
<dbReference type="GO" id="GO:0003676">
    <property type="term" value="F:nucleic acid binding"/>
    <property type="evidence" value="ECO:0007669"/>
    <property type="project" value="InterPro"/>
</dbReference>
<accession>A0A8S4S2A7</accession>
<dbReference type="GO" id="GO:0046872">
    <property type="term" value="F:metal ion binding"/>
    <property type="evidence" value="ECO:0007669"/>
    <property type="project" value="UniProtKB-KW"/>
</dbReference>
<dbReference type="InterPro" id="IPR002156">
    <property type="entry name" value="RNaseH_domain"/>
</dbReference>
<dbReference type="GO" id="GO:0004523">
    <property type="term" value="F:RNA-DNA hybrid ribonuclease activity"/>
    <property type="evidence" value="ECO:0007669"/>
    <property type="project" value="UniProtKB-EC"/>
</dbReference>
<evidence type="ECO:0000256" key="6">
    <source>
        <dbReference type="ARBA" id="ARBA00022759"/>
    </source>
</evidence>
<keyword evidence="6" id="KW-0255">Endonuclease</keyword>
<evidence type="ECO:0000259" key="8">
    <source>
        <dbReference type="PROSITE" id="PS50879"/>
    </source>
</evidence>
<proteinExistence type="inferred from homology"/>
<evidence type="ECO:0000313" key="10">
    <source>
        <dbReference type="Proteomes" id="UP000838756"/>
    </source>
</evidence>
<comment type="similarity">
    <text evidence="2">Belongs to the RNase H family.</text>
</comment>
<dbReference type="Pfam" id="PF00075">
    <property type="entry name" value="RNase_H"/>
    <property type="match status" value="1"/>
</dbReference>
<dbReference type="PANTHER" id="PTHR10642:SF26">
    <property type="entry name" value="RIBONUCLEASE H1"/>
    <property type="match status" value="1"/>
</dbReference>
<keyword evidence="7" id="KW-0378">Hydrolase</keyword>
<dbReference type="EMBL" id="CAKXAJ010025764">
    <property type="protein sequence ID" value="CAH2243709.1"/>
    <property type="molecule type" value="Genomic_DNA"/>
</dbReference>
<organism evidence="9 10">
    <name type="scientific">Pararge aegeria aegeria</name>
    <dbReference type="NCBI Taxonomy" id="348720"/>
    <lineage>
        <taxon>Eukaryota</taxon>
        <taxon>Metazoa</taxon>
        <taxon>Ecdysozoa</taxon>
        <taxon>Arthropoda</taxon>
        <taxon>Hexapoda</taxon>
        <taxon>Insecta</taxon>
        <taxon>Pterygota</taxon>
        <taxon>Neoptera</taxon>
        <taxon>Endopterygota</taxon>
        <taxon>Lepidoptera</taxon>
        <taxon>Glossata</taxon>
        <taxon>Ditrysia</taxon>
        <taxon>Papilionoidea</taxon>
        <taxon>Nymphalidae</taxon>
        <taxon>Satyrinae</taxon>
        <taxon>Satyrini</taxon>
        <taxon>Parargina</taxon>
        <taxon>Pararge</taxon>
    </lineage>
</organism>
<dbReference type="AlphaFoldDB" id="A0A8S4S2A7"/>
<reference evidence="9" key="1">
    <citation type="submission" date="2022-03" db="EMBL/GenBank/DDBJ databases">
        <authorList>
            <person name="Lindestad O."/>
        </authorList>
    </citation>
    <scope>NUCLEOTIDE SEQUENCE</scope>
</reference>
<dbReference type="PROSITE" id="PS50879">
    <property type="entry name" value="RNASE_H_1"/>
    <property type="match status" value="1"/>
</dbReference>
<keyword evidence="10" id="KW-1185">Reference proteome</keyword>
<dbReference type="Gene3D" id="3.30.420.10">
    <property type="entry name" value="Ribonuclease H-like superfamily/Ribonuclease H"/>
    <property type="match status" value="1"/>
</dbReference>
<dbReference type="PANTHER" id="PTHR10642">
    <property type="entry name" value="RIBONUCLEASE H1"/>
    <property type="match status" value="1"/>
</dbReference>
<dbReference type="EC" id="3.1.26.4" evidence="3"/>
<evidence type="ECO:0000256" key="7">
    <source>
        <dbReference type="ARBA" id="ARBA00022801"/>
    </source>
</evidence>
<gene>
    <name evidence="9" type="primary">jg8769</name>
    <name evidence="9" type="ORF">PAEG_LOCUS19808</name>
</gene>
<evidence type="ECO:0000256" key="1">
    <source>
        <dbReference type="ARBA" id="ARBA00000077"/>
    </source>
</evidence>
<evidence type="ECO:0000256" key="2">
    <source>
        <dbReference type="ARBA" id="ARBA00005300"/>
    </source>
</evidence>
<evidence type="ECO:0000313" key="9">
    <source>
        <dbReference type="EMBL" id="CAH2243709.1"/>
    </source>
</evidence>
<sequence length="296" mass="32576">MSTTGHISTPYVAKLDRNYKVTVEGNITYKTNTAAIDVYTDGSKTNSGTGSGVYCPELNKIIAEALGRNNSVFQAECVGITTAATAMLNRKVSGFDININSYSQAVLKALTKYTTLSKILQDCHNALQTLTQSNRITLRWIRGHNGNTGNDAADELARLATSLKVVGPEPIIPISFSEYKAWLHKQTQSSHSELWINGNECKHTKEVFPNLNTRLTTKVLKLSRKNLRTVVSMITGHCSLNKHLFILGITDSTLCRACMETPTHVLLQCRGVVEQRAAYLGSQHHSLKHLATWAAC</sequence>
<evidence type="ECO:0000256" key="3">
    <source>
        <dbReference type="ARBA" id="ARBA00012180"/>
    </source>
</evidence>
<dbReference type="OrthoDB" id="5419617at2759"/>
<dbReference type="SUPFAM" id="SSF53098">
    <property type="entry name" value="Ribonuclease H-like"/>
    <property type="match status" value="1"/>
</dbReference>
<name>A0A8S4S2A7_9NEOP</name>
<keyword evidence="4" id="KW-0540">Nuclease</keyword>
<evidence type="ECO:0000256" key="5">
    <source>
        <dbReference type="ARBA" id="ARBA00022723"/>
    </source>
</evidence>